<dbReference type="GO" id="GO:0000976">
    <property type="term" value="F:transcription cis-regulatory region binding"/>
    <property type="evidence" value="ECO:0007669"/>
    <property type="project" value="UniProtKB-ARBA"/>
</dbReference>
<dbReference type="PANTHER" id="PTHR31744">
    <property type="entry name" value="PROTEIN CUP-SHAPED COTYLEDON 2-RELATED"/>
    <property type="match status" value="1"/>
</dbReference>
<dbReference type="AlphaFoldDB" id="A0AAE1MRY9"/>
<dbReference type="SUPFAM" id="SSF101941">
    <property type="entry name" value="NAC domain"/>
    <property type="match status" value="1"/>
</dbReference>
<dbReference type="FunFam" id="2.170.150.80:FF:000006">
    <property type="entry name" value="NAC domain-containing protein 100-like"/>
    <property type="match status" value="1"/>
</dbReference>
<keyword evidence="2" id="KW-0238">DNA-binding</keyword>
<feature type="domain" description="NAC" evidence="6">
    <location>
        <begin position="21"/>
        <end position="173"/>
    </location>
</feature>
<feature type="region of interest" description="Disordered" evidence="5">
    <location>
        <begin position="1"/>
        <end position="24"/>
    </location>
</feature>
<sequence>MIHGRSGGSTGGKGEAEALDLPPSLRFHPTDKEIITCYLMEKVLNSSFSAIAIGEADLSKSEPWDFPKRTGMGEEDWYFFCQRDRKKYRTGTRTIRVTKFGYWKATGKDREIYRGKDNLVGMKKTLIFYRGRAAKGEKTGWVMHEFRLEGQLPTYNLPKAAKNEWVVCKIFHKDTDVEKITELLRINSLSDHLPTTNNQTTVIKVEQQDYRNYEMMTMIPSYCTGDASHNPLSQGTIQNNPSLWAEQNNVVMSGYRNRDVTGGGVENEKVAWGNG</sequence>
<reference evidence="7" key="1">
    <citation type="submission" date="2023-10" db="EMBL/GenBank/DDBJ databases">
        <title>Chromosome-level genome of the transformable northern wattle, Acacia crassicarpa.</title>
        <authorList>
            <person name="Massaro I."/>
            <person name="Sinha N.R."/>
            <person name="Poethig S."/>
            <person name="Leichty A.R."/>
        </authorList>
    </citation>
    <scope>NUCLEOTIDE SEQUENCE</scope>
    <source>
        <strain evidence="7">Acra3RX</strain>
        <tissue evidence="7">Leaf</tissue>
    </source>
</reference>
<organism evidence="7 8">
    <name type="scientific">Acacia crassicarpa</name>
    <name type="common">northern wattle</name>
    <dbReference type="NCBI Taxonomy" id="499986"/>
    <lineage>
        <taxon>Eukaryota</taxon>
        <taxon>Viridiplantae</taxon>
        <taxon>Streptophyta</taxon>
        <taxon>Embryophyta</taxon>
        <taxon>Tracheophyta</taxon>
        <taxon>Spermatophyta</taxon>
        <taxon>Magnoliopsida</taxon>
        <taxon>eudicotyledons</taxon>
        <taxon>Gunneridae</taxon>
        <taxon>Pentapetalae</taxon>
        <taxon>rosids</taxon>
        <taxon>fabids</taxon>
        <taxon>Fabales</taxon>
        <taxon>Fabaceae</taxon>
        <taxon>Caesalpinioideae</taxon>
        <taxon>mimosoid clade</taxon>
        <taxon>Acacieae</taxon>
        <taxon>Acacia</taxon>
    </lineage>
</organism>
<evidence type="ECO:0000313" key="7">
    <source>
        <dbReference type="EMBL" id="KAK4275814.1"/>
    </source>
</evidence>
<keyword evidence="3" id="KW-0804">Transcription</keyword>
<dbReference type="GO" id="GO:0006355">
    <property type="term" value="P:regulation of DNA-templated transcription"/>
    <property type="evidence" value="ECO:0007669"/>
    <property type="project" value="InterPro"/>
</dbReference>
<gene>
    <name evidence="7" type="ORF">QN277_018834</name>
</gene>
<name>A0AAE1MRY9_9FABA</name>
<protein>
    <recommendedName>
        <fullName evidence="6">NAC domain-containing protein</fullName>
    </recommendedName>
</protein>
<keyword evidence="1" id="KW-0805">Transcription regulation</keyword>
<evidence type="ECO:0000313" key="8">
    <source>
        <dbReference type="Proteomes" id="UP001293593"/>
    </source>
</evidence>
<evidence type="ECO:0000256" key="4">
    <source>
        <dbReference type="ARBA" id="ARBA00023242"/>
    </source>
</evidence>
<evidence type="ECO:0000256" key="1">
    <source>
        <dbReference type="ARBA" id="ARBA00023015"/>
    </source>
</evidence>
<evidence type="ECO:0000256" key="3">
    <source>
        <dbReference type="ARBA" id="ARBA00023163"/>
    </source>
</evidence>
<dbReference type="EMBL" id="JAWXYG010000004">
    <property type="protein sequence ID" value="KAK4275814.1"/>
    <property type="molecule type" value="Genomic_DNA"/>
</dbReference>
<dbReference type="PROSITE" id="PS51005">
    <property type="entry name" value="NAC"/>
    <property type="match status" value="1"/>
</dbReference>
<dbReference type="Pfam" id="PF02365">
    <property type="entry name" value="NAM"/>
    <property type="match status" value="1"/>
</dbReference>
<dbReference type="PANTHER" id="PTHR31744:SF92">
    <property type="entry name" value="NAC DOMAIN-CONTAINING PROTEIN 87"/>
    <property type="match status" value="1"/>
</dbReference>
<feature type="compositionally biased region" description="Gly residues" evidence="5">
    <location>
        <begin position="1"/>
        <end position="13"/>
    </location>
</feature>
<keyword evidence="4" id="KW-0539">Nucleus</keyword>
<dbReference type="GO" id="GO:0005634">
    <property type="term" value="C:nucleus"/>
    <property type="evidence" value="ECO:0007669"/>
    <property type="project" value="UniProtKB-ARBA"/>
</dbReference>
<dbReference type="InterPro" id="IPR036093">
    <property type="entry name" value="NAC_dom_sf"/>
</dbReference>
<accession>A0AAE1MRY9</accession>
<dbReference type="InterPro" id="IPR003441">
    <property type="entry name" value="NAC-dom"/>
</dbReference>
<proteinExistence type="predicted"/>
<evidence type="ECO:0000259" key="6">
    <source>
        <dbReference type="PROSITE" id="PS51005"/>
    </source>
</evidence>
<keyword evidence="8" id="KW-1185">Reference proteome</keyword>
<evidence type="ECO:0000256" key="5">
    <source>
        <dbReference type="SAM" id="MobiDB-lite"/>
    </source>
</evidence>
<evidence type="ECO:0000256" key="2">
    <source>
        <dbReference type="ARBA" id="ARBA00023125"/>
    </source>
</evidence>
<dbReference type="Gene3D" id="2.170.150.80">
    <property type="entry name" value="NAC domain"/>
    <property type="match status" value="1"/>
</dbReference>
<dbReference type="Proteomes" id="UP001293593">
    <property type="component" value="Unassembled WGS sequence"/>
</dbReference>
<comment type="caution">
    <text evidence="7">The sequence shown here is derived from an EMBL/GenBank/DDBJ whole genome shotgun (WGS) entry which is preliminary data.</text>
</comment>